<comment type="caution">
    <text evidence="2">The sequence shown here is derived from an EMBL/GenBank/DDBJ whole genome shotgun (WGS) entry which is preliminary data.</text>
</comment>
<gene>
    <name evidence="2" type="ORF">GCM10023336_45790</name>
</gene>
<sequence length="379" mass="39028">MIGVIGGYGDVGAPTVLALREAGQPVRVGGRSADAAAGFLARRLPHDPAAEHRVVDVRDGDDVAAFAAGLDVLVNCAGPSHLTGSVAADAAFRAGVDYVDAAGDDALHALLDDGRYRRAGRTAVLSAGLRPGLTGIFPRAAARWARAAGMTRPDTVTVRTRVRDLFTRTSALEYLHGAAAPGPGPLAAWRDGAPRPRALTRRTVTDLPFFPGAGTELPQLSAEDARTARALGVRDGDWLTLIQGERVLAAFDLVHALPPDEAAEGLCRAAALDLAGRPPTVTLAVSLTGNAATRTAVLHGAGNARLTGAVAAHAALCVLRKEIPAGRHFAADVLDAEAVLAALTRSDRADDTVPCARIDLLPEGVDPFAPDAVTEVGAL</sequence>
<dbReference type="Gene3D" id="3.40.50.720">
    <property type="entry name" value="NAD(P)-binding Rossmann-like Domain"/>
    <property type="match status" value="1"/>
</dbReference>
<dbReference type="InterPro" id="IPR036291">
    <property type="entry name" value="NAD(P)-bd_dom_sf"/>
</dbReference>
<evidence type="ECO:0000313" key="3">
    <source>
        <dbReference type="Proteomes" id="UP001500124"/>
    </source>
</evidence>
<reference evidence="3" key="1">
    <citation type="journal article" date="2019" name="Int. J. Syst. Evol. Microbiol.">
        <title>The Global Catalogue of Microorganisms (GCM) 10K type strain sequencing project: providing services to taxonomists for standard genome sequencing and annotation.</title>
        <authorList>
            <consortium name="The Broad Institute Genomics Platform"/>
            <consortium name="The Broad Institute Genome Sequencing Center for Infectious Disease"/>
            <person name="Wu L."/>
            <person name="Ma J."/>
        </authorList>
    </citation>
    <scope>NUCLEOTIDE SEQUENCE [LARGE SCALE GENOMIC DNA]</scope>
    <source>
        <strain evidence="3">JCM 18410</strain>
    </source>
</reference>
<dbReference type="Proteomes" id="UP001500124">
    <property type="component" value="Unassembled WGS sequence"/>
</dbReference>
<protein>
    <submittedName>
        <fullName evidence="2">Saccharopine dehydrogenase NADP-binding domain-containing protein</fullName>
    </submittedName>
</protein>
<accession>A0ABP9KV31</accession>
<dbReference type="SUPFAM" id="SSF51735">
    <property type="entry name" value="NAD(P)-binding Rossmann-fold domains"/>
    <property type="match status" value="1"/>
</dbReference>
<dbReference type="InterPro" id="IPR005097">
    <property type="entry name" value="Sacchrp_dh_NADP-bd"/>
</dbReference>
<dbReference type="PANTHER" id="PTHR43781:SF1">
    <property type="entry name" value="SACCHAROPINE DEHYDROGENASE"/>
    <property type="match status" value="1"/>
</dbReference>
<proteinExistence type="predicted"/>
<dbReference type="PANTHER" id="PTHR43781">
    <property type="entry name" value="SACCHAROPINE DEHYDROGENASE"/>
    <property type="match status" value="1"/>
</dbReference>
<organism evidence="2 3">
    <name type="scientific">Streptomyces similanensis</name>
    <dbReference type="NCBI Taxonomy" id="1274988"/>
    <lineage>
        <taxon>Bacteria</taxon>
        <taxon>Bacillati</taxon>
        <taxon>Actinomycetota</taxon>
        <taxon>Actinomycetes</taxon>
        <taxon>Kitasatosporales</taxon>
        <taxon>Streptomycetaceae</taxon>
        <taxon>Streptomyces</taxon>
    </lineage>
</organism>
<dbReference type="RefSeq" id="WP_345670036.1">
    <property type="nucleotide sequence ID" value="NZ_BAABKC010000067.1"/>
</dbReference>
<feature type="domain" description="Saccharopine dehydrogenase NADP binding" evidence="1">
    <location>
        <begin position="3"/>
        <end position="103"/>
    </location>
</feature>
<dbReference type="Pfam" id="PF03435">
    <property type="entry name" value="Sacchrp_dh_NADP"/>
    <property type="match status" value="1"/>
</dbReference>
<dbReference type="EMBL" id="BAABKC010000067">
    <property type="protein sequence ID" value="GAA5065155.1"/>
    <property type="molecule type" value="Genomic_DNA"/>
</dbReference>
<keyword evidence="3" id="KW-1185">Reference proteome</keyword>
<evidence type="ECO:0000259" key="1">
    <source>
        <dbReference type="Pfam" id="PF03435"/>
    </source>
</evidence>
<evidence type="ECO:0000313" key="2">
    <source>
        <dbReference type="EMBL" id="GAA5065155.1"/>
    </source>
</evidence>
<name>A0ABP9KV31_9ACTN</name>